<comment type="caution">
    <text evidence="1">The sequence shown here is derived from an EMBL/GenBank/DDBJ whole genome shotgun (WGS) entry which is preliminary data.</text>
</comment>
<proteinExistence type="predicted"/>
<name>A0A2N2E8N1_9BACT</name>
<evidence type="ECO:0000313" key="2">
    <source>
        <dbReference type="Proteomes" id="UP000233517"/>
    </source>
</evidence>
<organism evidence="1 2">
    <name type="scientific">Candidatus Falkowbacteria bacterium HGW-Falkowbacteria-1</name>
    <dbReference type="NCBI Taxonomy" id="2013768"/>
    <lineage>
        <taxon>Bacteria</taxon>
        <taxon>Candidatus Falkowiibacteriota</taxon>
    </lineage>
</organism>
<gene>
    <name evidence="1" type="ORF">CVU82_03375</name>
</gene>
<dbReference type="Proteomes" id="UP000233517">
    <property type="component" value="Unassembled WGS sequence"/>
</dbReference>
<sequence>MKRKILFLLIIFNVFAISKYTYGNRYLSSDSTKLKTSIDFKMQWFEVFDNNDFGQSLLRSNVGNFNSWGFVVFFGGLPLGPTVTNLKGEIGYFETLDSVLYYRSGILNKMIIGVAAKIPIGTISFAFINEHTFFEIDEIGIPASKRIDRYGLSLSADLFYRRNARFFKKTEFFVSGFYFKDKNPYASEFSVNLDLNTNVFQMAKIKNFSFSPTLGLGIKDNGISINKYPLASIGLAISFEKAKFDLLKICYQKRFGDNGEMTSGVFVEFNIDPYIFFPKFFYDF</sequence>
<protein>
    <submittedName>
        <fullName evidence="1">Uncharacterized protein</fullName>
    </submittedName>
</protein>
<accession>A0A2N2E8N1</accession>
<dbReference type="EMBL" id="PHAI01000003">
    <property type="protein sequence ID" value="PKM91071.1"/>
    <property type="molecule type" value="Genomic_DNA"/>
</dbReference>
<reference evidence="1 2" key="1">
    <citation type="journal article" date="2017" name="ISME J.">
        <title>Potential for microbial H2 and metal transformations associated with novel bacteria and archaea in deep terrestrial subsurface sediments.</title>
        <authorList>
            <person name="Hernsdorf A.W."/>
            <person name="Amano Y."/>
            <person name="Miyakawa K."/>
            <person name="Ise K."/>
            <person name="Suzuki Y."/>
            <person name="Anantharaman K."/>
            <person name="Probst A."/>
            <person name="Burstein D."/>
            <person name="Thomas B.C."/>
            <person name="Banfield J.F."/>
        </authorList>
    </citation>
    <scope>NUCLEOTIDE SEQUENCE [LARGE SCALE GENOMIC DNA]</scope>
    <source>
        <strain evidence="1">HGW-Falkowbacteria-1</strain>
    </source>
</reference>
<dbReference type="AlphaFoldDB" id="A0A2N2E8N1"/>
<evidence type="ECO:0000313" key="1">
    <source>
        <dbReference type="EMBL" id="PKM91071.1"/>
    </source>
</evidence>